<dbReference type="Gene3D" id="3.90.1200.10">
    <property type="match status" value="1"/>
</dbReference>
<reference evidence="1 2" key="1">
    <citation type="submission" date="2019-12" db="EMBL/GenBank/DDBJ databases">
        <title>Auraticoccus cholistani sp. nov., an actinomycete isolated from soil of Cholistan desert.</title>
        <authorList>
            <person name="Cheema M.T."/>
        </authorList>
    </citation>
    <scope>NUCLEOTIDE SEQUENCE [LARGE SCALE GENOMIC DNA]</scope>
    <source>
        <strain evidence="1 2">F435</strain>
    </source>
</reference>
<dbReference type="SUPFAM" id="SSF56112">
    <property type="entry name" value="Protein kinase-like (PK-like)"/>
    <property type="match status" value="1"/>
</dbReference>
<sequence>MSTAPPGAAARLAPPDVLTSAAARWRVERAWPRPDRTVLVEVVDEEHGQLTGGRWVPHGVDVPASPAGLTVPADGGTAVLHPGGDDPRLPRLADDLVAGGRLLGHRVGRRAVVARPDGSYAKHVRARSVPAVVGGLEAAAAALAGLAAPTRLRTVEVARVRTVEAGSVVVLEPLAGMSLLELGRRADDAVVLAAWRATAELLAALQAGDPGSATWSSQQEESATRRLVEPAVAAGLLDAGAVELVEQVAGRLHRLGAPDRVVPLHRDLHDQQVLVDAEAGRAPRLGLLDCDTAVAGDPALDPGNLLAHLRLRVLQGLLRPDRAATAAAALGAVTGGSGEESLRLHQRLTLLRLAGLYVWRPRWRHLGPALLAAAREEAPTPA</sequence>
<accession>A0A6A9V1N4</accession>
<comment type="caution">
    <text evidence="1">The sequence shown here is derived from an EMBL/GenBank/DDBJ whole genome shotgun (WGS) entry which is preliminary data.</text>
</comment>
<name>A0A6A9V1N4_9ACTN</name>
<dbReference type="AlphaFoldDB" id="A0A6A9V1N4"/>
<dbReference type="Proteomes" id="UP000435304">
    <property type="component" value="Unassembled WGS sequence"/>
</dbReference>
<keyword evidence="1" id="KW-0808">Transferase</keyword>
<evidence type="ECO:0000313" key="1">
    <source>
        <dbReference type="EMBL" id="MVA77498.1"/>
    </source>
</evidence>
<dbReference type="EMBL" id="WPCU01000010">
    <property type="protein sequence ID" value="MVA77498.1"/>
    <property type="molecule type" value="Genomic_DNA"/>
</dbReference>
<proteinExistence type="predicted"/>
<keyword evidence="2" id="KW-1185">Reference proteome</keyword>
<organism evidence="1 2">
    <name type="scientific">Auraticoccus cholistanensis</name>
    <dbReference type="NCBI Taxonomy" id="2656650"/>
    <lineage>
        <taxon>Bacteria</taxon>
        <taxon>Bacillati</taxon>
        <taxon>Actinomycetota</taxon>
        <taxon>Actinomycetes</taxon>
        <taxon>Propionibacteriales</taxon>
        <taxon>Propionibacteriaceae</taxon>
        <taxon>Auraticoccus</taxon>
    </lineage>
</organism>
<protein>
    <submittedName>
        <fullName evidence="1">Phosphotransferase</fullName>
    </submittedName>
</protein>
<gene>
    <name evidence="1" type="ORF">GC722_15950</name>
</gene>
<dbReference type="RefSeq" id="WP_156611727.1">
    <property type="nucleotide sequence ID" value="NZ_WPCU01000010.1"/>
</dbReference>
<dbReference type="InterPro" id="IPR011009">
    <property type="entry name" value="Kinase-like_dom_sf"/>
</dbReference>
<dbReference type="GO" id="GO:0016740">
    <property type="term" value="F:transferase activity"/>
    <property type="evidence" value="ECO:0007669"/>
    <property type="project" value="UniProtKB-KW"/>
</dbReference>
<evidence type="ECO:0000313" key="2">
    <source>
        <dbReference type="Proteomes" id="UP000435304"/>
    </source>
</evidence>